<dbReference type="Proteomes" id="UP001305414">
    <property type="component" value="Unassembled WGS sequence"/>
</dbReference>
<dbReference type="Gene3D" id="2.40.50.140">
    <property type="entry name" value="Nucleic acid-binding proteins"/>
    <property type="match status" value="1"/>
</dbReference>
<sequence length="100" mass="11456">MALDNYYHNKIEAMKLEIIKGQAVLRRLEAQRNDYNSRVRLLREELGLLQQPGSYVGEVVKVMGTKKVLVKVHPEGKYGMHISTCAFQPSVLLIRLILFS</sequence>
<evidence type="ECO:0008006" key="4">
    <source>
        <dbReference type="Google" id="ProtNLM"/>
    </source>
</evidence>
<protein>
    <recommendedName>
        <fullName evidence="4">Proteasomal ATPase OB C-terminal domain-containing protein</fullName>
    </recommendedName>
</protein>
<dbReference type="AlphaFoldDB" id="A0AAN7UX71"/>
<comment type="caution">
    <text evidence="2">The sequence shown here is derived from an EMBL/GenBank/DDBJ whole genome shotgun (WGS) entry which is preliminary data.</text>
</comment>
<proteinExistence type="predicted"/>
<evidence type="ECO:0000256" key="1">
    <source>
        <dbReference type="SAM" id="Coils"/>
    </source>
</evidence>
<dbReference type="InterPro" id="IPR012340">
    <property type="entry name" value="NA-bd_OB-fold"/>
</dbReference>
<reference evidence="2 3" key="1">
    <citation type="submission" date="2023-10" db="EMBL/GenBank/DDBJ databases">
        <title>Draft genome sequence of Xylaria bambusicola isolate GMP-LS, the root and basal stem rot pathogen of sugarcane in Indonesia.</title>
        <authorList>
            <person name="Selvaraj P."/>
            <person name="Muralishankar V."/>
            <person name="Muruganantham S."/>
            <person name="Sp S."/>
            <person name="Haryani S."/>
            <person name="Lau K.J.X."/>
            <person name="Naqvi N.I."/>
        </authorList>
    </citation>
    <scope>NUCLEOTIDE SEQUENCE [LARGE SCALE GENOMIC DNA]</scope>
    <source>
        <strain evidence="2">GMP-LS</strain>
    </source>
</reference>
<keyword evidence="1" id="KW-0175">Coiled coil</keyword>
<dbReference type="EMBL" id="JAWHQM010000048">
    <property type="protein sequence ID" value="KAK5635103.1"/>
    <property type="molecule type" value="Genomic_DNA"/>
</dbReference>
<evidence type="ECO:0000313" key="2">
    <source>
        <dbReference type="EMBL" id="KAK5635103.1"/>
    </source>
</evidence>
<evidence type="ECO:0000313" key="3">
    <source>
        <dbReference type="Proteomes" id="UP001305414"/>
    </source>
</evidence>
<accession>A0AAN7UX71</accession>
<feature type="coiled-coil region" evidence="1">
    <location>
        <begin position="11"/>
        <end position="45"/>
    </location>
</feature>
<keyword evidence="3" id="KW-1185">Reference proteome</keyword>
<organism evidence="2 3">
    <name type="scientific">Xylaria bambusicola</name>
    <dbReference type="NCBI Taxonomy" id="326684"/>
    <lineage>
        <taxon>Eukaryota</taxon>
        <taxon>Fungi</taxon>
        <taxon>Dikarya</taxon>
        <taxon>Ascomycota</taxon>
        <taxon>Pezizomycotina</taxon>
        <taxon>Sordariomycetes</taxon>
        <taxon>Xylariomycetidae</taxon>
        <taxon>Xylariales</taxon>
        <taxon>Xylariaceae</taxon>
        <taxon>Xylaria</taxon>
    </lineage>
</organism>
<gene>
    <name evidence="2" type="ORF">RRF57_010815</name>
</gene>
<name>A0AAN7UX71_9PEZI</name>